<proteinExistence type="predicted"/>
<dbReference type="EMBL" id="SKBN01000124">
    <property type="protein sequence ID" value="TGJ82544.1"/>
    <property type="molecule type" value="Genomic_DNA"/>
</dbReference>
<protein>
    <submittedName>
        <fullName evidence="2">Uncharacterized protein</fullName>
    </submittedName>
</protein>
<organism evidence="2 3">
    <name type="scientific">Xylaria hypoxylon</name>
    <dbReference type="NCBI Taxonomy" id="37992"/>
    <lineage>
        <taxon>Eukaryota</taxon>
        <taxon>Fungi</taxon>
        <taxon>Dikarya</taxon>
        <taxon>Ascomycota</taxon>
        <taxon>Pezizomycotina</taxon>
        <taxon>Sordariomycetes</taxon>
        <taxon>Xylariomycetidae</taxon>
        <taxon>Xylariales</taxon>
        <taxon>Xylariaceae</taxon>
        <taxon>Xylaria</taxon>
    </lineage>
</organism>
<evidence type="ECO:0000313" key="3">
    <source>
        <dbReference type="Proteomes" id="UP000297716"/>
    </source>
</evidence>
<feature type="region of interest" description="Disordered" evidence="1">
    <location>
        <begin position="59"/>
        <end position="179"/>
    </location>
</feature>
<feature type="compositionally biased region" description="Basic and acidic residues" evidence="1">
    <location>
        <begin position="161"/>
        <end position="179"/>
    </location>
</feature>
<feature type="compositionally biased region" description="Basic and acidic residues" evidence="1">
    <location>
        <begin position="107"/>
        <end position="153"/>
    </location>
</feature>
<dbReference type="AlphaFoldDB" id="A0A4Z0YES7"/>
<comment type="caution">
    <text evidence="2">The sequence shown here is derived from an EMBL/GenBank/DDBJ whole genome shotgun (WGS) entry which is preliminary data.</text>
</comment>
<evidence type="ECO:0000256" key="1">
    <source>
        <dbReference type="SAM" id="MobiDB-lite"/>
    </source>
</evidence>
<gene>
    <name evidence="2" type="ORF">E0Z10_g6225</name>
</gene>
<name>A0A4Z0YES7_9PEZI</name>
<evidence type="ECO:0000313" key="2">
    <source>
        <dbReference type="EMBL" id="TGJ82544.1"/>
    </source>
</evidence>
<sequence>MRLPHSADPRGLLPSRAHPEHRKTRKDLEKEHQIGFAEVGVLSLIGLTLAWNIENQVRKCEERKDKEEEGQKKREDRENHRRENGYHDRTADLRRNQRSPESSRSSNRGDRDASESYARDPRRRQSVDHRAESRRDDRYRSQTRRYEPRDNHRYGSQSQYHDPRDLDLAGRGRSRRDSC</sequence>
<reference evidence="2 3" key="1">
    <citation type="submission" date="2019-03" db="EMBL/GenBank/DDBJ databases">
        <title>Draft genome sequence of Xylaria hypoxylon DSM 108379, a ubiquitous saprotrophic-parasitic fungi on hardwood.</title>
        <authorList>
            <person name="Buettner E."/>
            <person name="Leonhardt S."/>
            <person name="Gebauer A.M."/>
            <person name="Liers C."/>
            <person name="Hofrichter M."/>
            <person name="Kellner H."/>
        </authorList>
    </citation>
    <scope>NUCLEOTIDE SEQUENCE [LARGE SCALE GENOMIC DNA]</scope>
    <source>
        <strain evidence="2 3">DSM 108379</strain>
    </source>
</reference>
<feature type="compositionally biased region" description="Basic and acidic residues" evidence="1">
    <location>
        <begin position="59"/>
        <end position="95"/>
    </location>
</feature>
<dbReference type="Proteomes" id="UP000297716">
    <property type="component" value="Unassembled WGS sequence"/>
</dbReference>
<feature type="region of interest" description="Disordered" evidence="1">
    <location>
        <begin position="1"/>
        <end position="30"/>
    </location>
</feature>
<dbReference type="OrthoDB" id="5239180at2759"/>
<keyword evidence="3" id="KW-1185">Reference proteome</keyword>
<accession>A0A4Z0YES7</accession>